<organism evidence="1">
    <name type="scientific">marine metagenome</name>
    <dbReference type="NCBI Taxonomy" id="408172"/>
    <lineage>
        <taxon>unclassified sequences</taxon>
        <taxon>metagenomes</taxon>
        <taxon>ecological metagenomes</taxon>
    </lineage>
</organism>
<gene>
    <name evidence="1" type="ORF">METZ01_LOCUS507815</name>
</gene>
<sequence>MGQLAIFDPAIEVGIELHLCYVVA</sequence>
<protein>
    <submittedName>
        <fullName evidence="1">Uncharacterized protein</fullName>
    </submittedName>
</protein>
<dbReference type="AlphaFoldDB" id="A0A383EE03"/>
<proteinExistence type="predicted"/>
<accession>A0A383EE03</accession>
<dbReference type="EMBL" id="UINC01225065">
    <property type="protein sequence ID" value="SVE54961.1"/>
    <property type="molecule type" value="Genomic_DNA"/>
</dbReference>
<evidence type="ECO:0000313" key="1">
    <source>
        <dbReference type="EMBL" id="SVE54961.1"/>
    </source>
</evidence>
<reference evidence="1" key="1">
    <citation type="submission" date="2018-05" db="EMBL/GenBank/DDBJ databases">
        <authorList>
            <person name="Lanie J.A."/>
            <person name="Ng W.-L."/>
            <person name="Kazmierczak K.M."/>
            <person name="Andrzejewski T.M."/>
            <person name="Davidsen T.M."/>
            <person name="Wayne K.J."/>
            <person name="Tettelin H."/>
            <person name="Glass J.I."/>
            <person name="Rusch D."/>
            <person name="Podicherti R."/>
            <person name="Tsui H.-C.T."/>
            <person name="Winkler M.E."/>
        </authorList>
    </citation>
    <scope>NUCLEOTIDE SEQUENCE</scope>
</reference>
<name>A0A383EE03_9ZZZZ</name>